<gene>
    <name evidence="2" type="ORF">Psal009_00076</name>
</gene>
<keyword evidence="3" id="KW-1185">Reference proteome</keyword>
<feature type="compositionally biased region" description="Polar residues" evidence="1">
    <location>
        <begin position="108"/>
        <end position="122"/>
    </location>
</feature>
<dbReference type="Proteomes" id="UP000422232">
    <property type="component" value="Chromosome"/>
</dbReference>
<feature type="region of interest" description="Disordered" evidence="1">
    <location>
        <begin position="77"/>
        <end position="122"/>
    </location>
</feature>
<feature type="compositionally biased region" description="Polar residues" evidence="1">
    <location>
        <begin position="78"/>
        <end position="95"/>
    </location>
</feature>
<reference evidence="2 3" key="1">
    <citation type="submission" date="2019-04" db="EMBL/GenBank/DDBJ databases">
        <title>Complete genome sequencing of Piscirickettsia salmonis strain Psal-009.</title>
        <authorList>
            <person name="Schober I."/>
            <person name="Bunk B."/>
            <person name="Sproer C."/>
            <person name="Carril G.P."/>
            <person name="Riedel T."/>
            <person name="Flores-Herrera P.A."/>
            <person name="Nourdin-Galindo G."/>
            <person name="Marshall S.H."/>
            <person name="Overmann J."/>
        </authorList>
    </citation>
    <scope>NUCLEOTIDE SEQUENCE [LARGE SCALE GENOMIC DNA]</scope>
    <source>
        <strain evidence="2 3">Psal-009</strain>
    </source>
</reference>
<evidence type="ECO:0000313" key="2">
    <source>
        <dbReference type="EMBL" id="QGO04221.1"/>
    </source>
</evidence>
<proteinExistence type="predicted"/>
<protein>
    <submittedName>
        <fullName evidence="2">Uncharacterized protein</fullName>
    </submittedName>
</protein>
<organism evidence="2 3">
    <name type="scientific">Piscirickettsia salmonis</name>
    <dbReference type="NCBI Taxonomy" id="1238"/>
    <lineage>
        <taxon>Bacteria</taxon>
        <taxon>Pseudomonadati</taxon>
        <taxon>Pseudomonadota</taxon>
        <taxon>Gammaproteobacteria</taxon>
        <taxon>Thiotrichales</taxon>
        <taxon>Piscirickettsiaceae</taxon>
        <taxon>Piscirickettsia</taxon>
    </lineage>
</organism>
<dbReference type="EMBL" id="CP038908">
    <property type="protein sequence ID" value="QGO04221.1"/>
    <property type="molecule type" value="Genomic_DNA"/>
</dbReference>
<name>A0A9Q5VAJ0_PISSA</name>
<dbReference type="RefSeq" id="WP_016211108.1">
    <property type="nucleotide sequence ID" value="NZ_CP012413.1"/>
</dbReference>
<sequence length="122" mass="14618">MKLNYQQLSDLSEYFTNINNDENIEYSVDSNPLGITKKNHELQFTMEESLSKDDLKEHWEKYCRKYNLSFDESLFIETPSSSPNQPEMKQQSFMEDNNIGEEKERNFQQENSFYTTHLTHRS</sequence>
<evidence type="ECO:0000256" key="1">
    <source>
        <dbReference type="SAM" id="MobiDB-lite"/>
    </source>
</evidence>
<evidence type="ECO:0000313" key="3">
    <source>
        <dbReference type="Proteomes" id="UP000422232"/>
    </source>
</evidence>
<dbReference type="AlphaFoldDB" id="A0A9Q5VAJ0"/>
<accession>A0A9Q5VAJ0</accession>
<dbReference type="GeneID" id="66739276"/>